<reference evidence="2 3" key="1">
    <citation type="journal article" date="2013" name="Curr. Biol.">
        <title>The Genome of the Foraminiferan Reticulomyxa filosa.</title>
        <authorList>
            <person name="Glockner G."/>
            <person name="Hulsmann N."/>
            <person name="Schleicher M."/>
            <person name="Noegel A.A."/>
            <person name="Eichinger L."/>
            <person name="Gallinger C."/>
            <person name="Pawlowski J."/>
            <person name="Sierra R."/>
            <person name="Euteneuer U."/>
            <person name="Pillet L."/>
            <person name="Moustafa A."/>
            <person name="Platzer M."/>
            <person name="Groth M."/>
            <person name="Szafranski K."/>
            <person name="Schliwa M."/>
        </authorList>
    </citation>
    <scope>NUCLEOTIDE SEQUENCE [LARGE SCALE GENOMIC DNA]</scope>
</reference>
<dbReference type="Proteomes" id="UP000023152">
    <property type="component" value="Unassembled WGS sequence"/>
</dbReference>
<evidence type="ECO:0000313" key="2">
    <source>
        <dbReference type="EMBL" id="ETO18655.1"/>
    </source>
</evidence>
<accession>X6MXA2</accession>
<gene>
    <name evidence="2" type="ORF">RFI_18606</name>
</gene>
<keyword evidence="3" id="KW-1185">Reference proteome</keyword>
<comment type="caution">
    <text evidence="2">The sequence shown here is derived from an EMBL/GenBank/DDBJ whole genome shotgun (WGS) entry which is preliminary data.</text>
</comment>
<organism evidence="2 3">
    <name type="scientific">Reticulomyxa filosa</name>
    <dbReference type="NCBI Taxonomy" id="46433"/>
    <lineage>
        <taxon>Eukaryota</taxon>
        <taxon>Sar</taxon>
        <taxon>Rhizaria</taxon>
        <taxon>Retaria</taxon>
        <taxon>Foraminifera</taxon>
        <taxon>Monothalamids</taxon>
        <taxon>Reticulomyxidae</taxon>
        <taxon>Reticulomyxa</taxon>
    </lineage>
</organism>
<evidence type="ECO:0000256" key="1">
    <source>
        <dbReference type="SAM" id="Coils"/>
    </source>
</evidence>
<feature type="coiled-coil region" evidence="1">
    <location>
        <begin position="12"/>
        <end position="46"/>
    </location>
</feature>
<name>X6MXA2_RETFI</name>
<proteinExistence type="predicted"/>
<keyword evidence="1" id="KW-0175">Coiled coil</keyword>
<dbReference type="EMBL" id="ASPP01014594">
    <property type="protein sequence ID" value="ETO18655.1"/>
    <property type="molecule type" value="Genomic_DNA"/>
</dbReference>
<dbReference type="AlphaFoldDB" id="X6MXA2"/>
<sequence>MTRITIQNDNKNKQSKQDELRVRDQLQELQVEMLDLQKVSEKYQILQKVEREVLMLQNEYNHKLGKLQREEEVILERLQHTKTSKDRNQRVRYSQRSYRHWAGAKIDFTLNMTQKHSDFLQKKINQQSANSDDKKQLENNSQFSDGLKTFLSSLKSLTDHQQLIAREYENSIKNMESDILEIRHQMGKVRQNTFAKIHELHKNVEIAHNFELGHRRLSVANGTEIDRERRHHDLKIQRQILTLQSQLGEVDMNSYVGRLGEIVDLEKVMSRSKLKAFFSVFVQSFCQILIDIDLAECEMDGNSLSKDPQINQALNNCYGIGGVLSTIDSQVSPTLNAKIKKIGRFIKTLQHAISCDPLTKQSQKEKAHTNASQSQSPTTNVDIEHVIFIGSFVGRKLSCHQQTQHELLSMDVSQVTAIAEVKCQDIFRAVIDDVKIFADLPYSVAEVGWKCHIVKCLEDRSHNGRTVMIL</sequence>
<protein>
    <submittedName>
        <fullName evidence="2">Uncharacterized protein</fullName>
    </submittedName>
</protein>
<evidence type="ECO:0000313" key="3">
    <source>
        <dbReference type="Proteomes" id="UP000023152"/>
    </source>
</evidence>